<keyword evidence="3" id="KW-1185">Reference proteome</keyword>
<evidence type="ECO:0000313" key="3">
    <source>
        <dbReference type="Proteomes" id="UP000027138"/>
    </source>
</evidence>
<name>A0A067LFB5_JATCU</name>
<reference evidence="2 3" key="1">
    <citation type="journal article" date="2014" name="PLoS ONE">
        <title>Global Analysis of Gene Expression Profiles in Physic Nut (Jatropha curcas L.) Seedlings Exposed to Salt Stress.</title>
        <authorList>
            <person name="Zhang L."/>
            <person name="Zhang C."/>
            <person name="Wu P."/>
            <person name="Chen Y."/>
            <person name="Li M."/>
            <person name="Jiang H."/>
            <person name="Wu G."/>
        </authorList>
    </citation>
    <scope>NUCLEOTIDE SEQUENCE [LARGE SCALE GENOMIC DNA]</scope>
    <source>
        <strain evidence="3">cv. GZQX0401</strain>
        <tissue evidence="2">Young leaves</tissue>
    </source>
</reference>
<dbReference type="Proteomes" id="UP000027138">
    <property type="component" value="Unassembled WGS sequence"/>
</dbReference>
<gene>
    <name evidence="2" type="ORF">JCGZ_00468</name>
</gene>
<accession>A0A067LFB5</accession>
<dbReference type="EMBL" id="KK914287">
    <property type="protein sequence ID" value="KDP42769.1"/>
    <property type="molecule type" value="Genomic_DNA"/>
</dbReference>
<proteinExistence type="predicted"/>
<organism evidence="2 3">
    <name type="scientific">Jatropha curcas</name>
    <name type="common">Barbados nut</name>
    <dbReference type="NCBI Taxonomy" id="180498"/>
    <lineage>
        <taxon>Eukaryota</taxon>
        <taxon>Viridiplantae</taxon>
        <taxon>Streptophyta</taxon>
        <taxon>Embryophyta</taxon>
        <taxon>Tracheophyta</taxon>
        <taxon>Spermatophyta</taxon>
        <taxon>Magnoliopsida</taxon>
        <taxon>eudicotyledons</taxon>
        <taxon>Gunneridae</taxon>
        <taxon>Pentapetalae</taxon>
        <taxon>rosids</taxon>
        <taxon>fabids</taxon>
        <taxon>Malpighiales</taxon>
        <taxon>Euphorbiaceae</taxon>
        <taxon>Crotonoideae</taxon>
        <taxon>Jatropheae</taxon>
        <taxon>Jatropha</taxon>
    </lineage>
</organism>
<protein>
    <submittedName>
        <fullName evidence="2">Uncharacterized protein</fullName>
    </submittedName>
</protein>
<feature type="region of interest" description="Disordered" evidence="1">
    <location>
        <begin position="1"/>
        <end position="30"/>
    </location>
</feature>
<evidence type="ECO:0000256" key="1">
    <source>
        <dbReference type="SAM" id="MobiDB-lite"/>
    </source>
</evidence>
<dbReference type="AlphaFoldDB" id="A0A067LFB5"/>
<evidence type="ECO:0000313" key="2">
    <source>
        <dbReference type="EMBL" id="KDP42769.1"/>
    </source>
</evidence>
<sequence>MGSFGNEDVQVSLDQSGDENIEDIDSGKGKKKRALKRLEVIPYKKIPSWMACLHSGWIPKHEQIFTPFLLKGEALLEMCLQGKMFS</sequence>